<evidence type="ECO:0000259" key="13">
    <source>
        <dbReference type="Pfam" id="PF01180"/>
    </source>
</evidence>
<evidence type="ECO:0000256" key="2">
    <source>
        <dbReference type="ARBA" id="ARBA00004496"/>
    </source>
</evidence>
<reference evidence="14 15" key="1">
    <citation type="journal article" date="2018" name="Mol. Ecol.">
        <title>The obligate alkalophilic soda-lake fungus Sodiomyces alkalinus has shifted to a protein diet.</title>
        <authorList>
            <person name="Grum-Grzhimaylo A.A."/>
            <person name="Falkoski D.L."/>
            <person name="van den Heuvel J."/>
            <person name="Valero-Jimenez C.A."/>
            <person name="Min B."/>
            <person name="Choi I.G."/>
            <person name="Lipzen A."/>
            <person name="Daum C.G."/>
            <person name="Aanen D.K."/>
            <person name="Tsang A."/>
            <person name="Henrissat B."/>
            <person name="Bilanenko E.N."/>
            <person name="de Vries R.P."/>
            <person name="van Kan J.A.L."/>
            <person name="Grigoriev I.V."/>
            <person name="Debets A.J.M."/>
        </authorList>
    </citation>
    <scope>NUCLEOTIDE SEQUENCE [LARGE SCALE GENOMIC DNA]</scope>
    <source>
        <strain evidence="14 15">F11</strain>
    </source>
</reference>
<gene>
    <name evidence="14" type="ORF">SODALDRAFT_330923</name>
</gene>
<dbReference type="GO" id="GO:0005737">
    <property type="term" value="C:cytoplasm"/>
    <property type="evidence" value="ECO:0007669"/>
    <property type="project" value="UniProtKB-SubCell"/>
</dbReference>
<evidence type="ECO:0000256" key="9">
    <source>
        <dbReference type="ARBA" id="ARBA00022975"/>
    </source>
</evidence>
<dbReference type="InterPro" id="IPR023359">
    <property type="entry name" value="Dihydro_DH_chainA_dom2"/>
</dbReference>
<evidence type="ECO:0000256" key="1">
    <source>
        <dbReference type="ARBA" id="ARBA00001917"/>
    </source>
</evidence>
<organism evidence="14 15">
    <name type="scientific">Sodiomyces alkalinus (strain CBS 110278 / VKM F-3762 / F11)</name>
    <name type="common">Alkaliphilic filamentous fungus</name>
    <dbReference type="NCBI Taxonomy" id="1314773"/>
    <lineage>
        <taxon>Eukaryota</taxon>
        <taxon>Fungi</taxon>
        <taxon>Dikarya</taxon>
        <taxon>Ascomycota</taxon>
        <taxon>Pezizomycotina</taxon>
        <taxon>Sordariomycetes</taxon>
        <taxon>Hypocreomycetidae</taxon>
        <taxon>Glomerellales</taxon>
        <taxon>Plectosphaerellaceae</taxon>
        <taxon>Sodiomyces</taxon>
    </lineage>
</organism>
<dbReference type="OrthoDB" id="14784at2759"/>
<evidence type="ECO:0000256" key="5">
    <source>
        <dbReference type="ARBA" id="ARBA00021374"/>
    </source>
</evidence>
<dbReference type="AlphaFoldDB" id="A0A3N2Q3B0"/>
<dbReference type="Pfam" id="PF01180">
    <property type="entry name" value="DHO_dh"/>
    <property type="match status" value="1"/>
</dbReference>
<evidence type="ECO:0000256" key="6">
    <source>
        <dbReference type="ARBA" id="ARBA00022490"/>
    </source>
</evidence>
<evidence type="ECO:0000256" key="12">
    <source>
        <dbReference type="SAM" id="MobiDB-lite"/>
    </source>
</evidence>
<comment type="pathway">
    <text evidence="3 11">Pyrimidine metabolism; UMP biosynthesis via de novo pathway.</text>
</comment>
<keyword evidence="9 11" id="KW-0665">Pyrimidine biosynthesis</keyword>
<evidence type="ECO:0000256" key="8">
    <source>
        <dbReference type="ARBA" id="ARBA00022643"/>
    </source>
</evidence>
<dbReference type="GO" id="GO:0044205">
    <property type="term" value="P:'de novo' UMP biosynthetic process"/>
    <property type="evidence" value="ECO:0007669"/>
    <property type="project" value="UniProtKB-UniPathway"/>
</dbReference>
<name>A0A3N2Q3B0_SODAK</name>
<comment type="similarity">
    <text evidence="4 11">Belongs to the dihydroorotate dehydrogenase family. Type 1 subfamily.</text>
</comment>
<dbReference type="EC" id="1.3.98.1" evidence="11"/>
<evidence type="ECO:0000256" key="10">
    <source>
        <dbReference type="ARBA" id="ARBA00023002"/>
    </source>
</evidence>
<proteinExistence type="inferred from homology"/>
<dbReference type="UniPathway" id="UPA00070"/>
<evidence type="ECO:0000256" key="11">
    <source>
        <dbReference type="RuleBase" id="RU364042"/>
    </source>
</evidence>
<evidence type="ECO:0000256" key="7">
    <source>
        <dbReference type="ARBA" id="ARBA00022630"/>
    </source>
</evidence>
<dbReference type="Gene3D" id="3.20.20.70">
    <property type="entry name" value="Aldolase class I"/>
    <property type="match status" value="1"/>
</dbReference>
<dbReference type="Proteomes" id="UP000272025">
    <property type="component" value="Unassembled WGS sequence"/>
</dbReference>
<dbReference type="CDD" id="cd04741">
    <property type="entry name" value="DHOD_1A_like"/>
    <property type="match status" value="1"/>
</dbReference>
<dbReference type="SUPFAM" id="SSF51395">
    <property type="entry name" value="FMN-linked oxidoreductases"/>
    <property type="match status" value="1"/>
</dbReference>
<comment type="subunit">
    <text evidence="11">Homodimer.</text>
</comment>
<evidence type="ECO:0000313" key="15">
    <source>
        <dbReference type="Proteomes" id="UP000272025"/>
    </source>
</evidence>
<dbReference type="InterPro" id="IPR005720">
    <property type="entry name" value="Dihydroorotate_DH_cat"/>
</dbReference>
<keyword evidence="8 11" id="KW-0288">FMN</keyword>
<dbReference type="GeneID" id="39579803"/>
<dbReference type="InterPro" id="IPR050074">
    <property type="entry name" value="DHO_dehydrogenase"/>
</dbReference>
<feature type="domain" description="Dihydroorotate dehydrogenase catalytic" evidence="13">
    <location>
        <begin position="305"/>
        <end position="386"/>
    </location>
</feature>
<accession>A0A3N2Q3B0</accession>
<protein>
    <recommendedName>
        <fullName evidence="5 11">Dihydroorotate dehydrogenase (fumarate)</fullName>
        <ecNumber evidence="11">1.3.98.1</ecNumber>
    </recommendedName>
    <alternativeName>
        <fullName evidence="11">Dihydroorotate oxidase</fullName>
    </alternativeName>
</protein>
<keyword evidence="6 11" id="KW-0963">Cytoplasm</keyword>
<comment type="subcellular location">
    <subcellularLocation>
        <location evidence="2 11">Cytoplasm</location>
    </subcellularLocation>
</comment>
<dbReference type="PANTHER" id="PTHR48109:SF1">
    <property type="entry name" value="DIHYDROOROTATE DEHYDROGENASE (FUMARATE)"/>
    <property type="match status" value="1"/>
</dbReference>
<keyword evidence="7 11" id="KW-0285">Flavoprotein</keyword>
<dbReference type="GO" id="GO:0006207">
    <property type="term" value="P:'de novo' pyrimidine nucleobase biosynthetic process"/>
    <property type="evidence" value="ECO:0007669"/>
    <property type="project" value="TreeGrafter"/>
</dbReference>
<sequence length="392" mass="41001">MSSNTTSNPPPDLIISPPLLNSSNPWATTLEDLTKLYSCPHTGAVTTRTSLLNGFPHDDAKHQYAFFSPITSLPSHENRPGLSSLNSLGYSPLPLATYLSFIQSIHDALPAPPLSSSTPADSEPEPEPSTSDPDHAAPARGGKPVIVSVTGSPAQVAECYALLAAHQPRVPRIPLAMELNLSCPNIPSAPPPAYDPTSLAAYLSRLPEDPILPIGLKTPPYTHAPQFEALISALRADAHVHADNSTGQSGPGRRTRISFLTATNTLGSCLVFHAADSAQPQPQPQPPPEKVDGAGKEALPACCDGIGGMAGPSLHPLALGNVRVLSKMLASSPELRHVKIIGIGGVADADGYRRMRRVGAFAVGVGTALGLEGLDVFGKILDGLEERGDVMV</sequence>
<dbReference type="InterPro" id="IPR033886">
    <property type="entry name" value="DHOD_1A"/>
</dbReference>
<evidence type="ECO:0000256" key="3">
    <source>
        <dbReference type="ARBA" id="ARBA00004725"/>
    </source>
</evidence>
<keyword evidence="10 11" id="KW-0560">Oxidoreductase</keyword>
<dbReference type="RefSeq" id="XP_028469012.1">
    <property type="nucleotide sequence ID" value="XM_028611325.1"/>
</dbReference>
<evidence type="ECO:0000313" key="14">
    <source>
        <dbReference type="EMBL" id="ROT41206.1"/>
    </source>
</evidence>
<keyword evidence="15" id="KW-1185">Reference proteome</keyword>
<feature type="region of interest" description="Disordered" evidence="12">
    <location>
        <begin position="110"/>
        <end position="144"/>
    </location>
</feature>
<comment type="catalytic activity">
    <reaction evidence="11">
        <text>(S)-dihydroorotate + fumarate = orotate + succinate</text>
        <dbReference type="Rhea" id="RHEA:30059"/>
        <dbReference type="ChEBI" id="CHEBI:29806"/>
        <dbReference type="ChEBI" id="CHEBI:30031"/>
        <dbReference type="ChEBI" id="CHEBI:30839"/>
        <dbReference type="ChEBI" id="CHEBI:30864"/>
        <dbReference type="EC" id="1.3.98.1"/>
    </reaction>
</comment>
<dbReference type="Gene3D" id="2.30.26.10">
    <property type="entry name" value="Dihydroorotate Dehydrogenase A, chain A, domain 2"/>
    <property type="match status" value="1"/>
</dbReference>
<dbReference type="GO" id="GO:1990663">
    <property type="term" value="F:dihydroorotate dehydrogenase (fumarate) activity"/>
    <property type="evidence" value="ECO:0007669"/>
    <property type="project" value="UniProtKB-EC"/>
</dbReference>
<dbReference type="STRING" id="1314773.A0A3N2Q3B0"/>
<dbReference type="PANTHER" id="PTHR48109">
    <property type="entry name" value="DIHYDROOROTATE DEHYDROGENASE (QUINONE), MITOCHONDRIAL-RELATED"/>
    <property type="match status" value="1"/>
</dbReference>
<dbReference type="InterPro" id="IPR013785">
    <property type="entry name" value="Aldolase_TIM"/>
</dbReference>
<comment type="cofactor">
    <cofactor evidence="1 11">
        <name>FMN</name>
        <dbReference type="ChEBI" id="CHEBI:58210"/>
    </cofactor>
</comment>
<evidence type="ECO:0000256" key="4">
    <source>
        <dbReference type="ARBA" id="ARBA00008008"/>
    </source>
</evidence>
<comment type="function">
    <text evidence="11">Catalyzes the conversion of dihydroorotate to orotate with fumarate as the electron acceptor.</text>
</comment>
<dbReference type="EMBL" id="ML119052">
    <property type="protein sequence ID" value="ROT41206.1"/>
    <property type="molecule type" value="Genomic_DNA"/>
</dbReference>